<dbReference type="Proteomes" id="UP000195402">
    <property type="component" value="Unassembled WGS sequence"/>
</dbReference>
<protein>
    <submittedName>
        <fullName evidence="1">Uncharacterized protein</fullName>
    </submittedName>
</protein>
<sequence length="180" mass="20230">MNFLDKCSSIQMRKWSGQWRWDLPVMSISVFGNEVGSACLAIELGIRKSERIQVQCFGDSPRWKVCKSSLENWQLGFGPDNLPCSVNNQHGLPVLNYVEQSEASMVLYEELRLQLGLAQLEPNRLAGLGLVCYLDWAEILKANTSSDLAWVLALGNLKNLSNLHKPKYLNQGDLTQDCLS</sequence>
<organism evidence="1 2">
    <name type="scientific">Macleaya cordata</name>
    <name type="common">Five-seeded plume-poppy</name>
    <name type="synonym">Bocconia cordata</name>
    <dbReference type="NCBI Taxonomy" id="56857"/>
    <lineage>
        <taxon>Eukaryota</taxon>
        <taxon>Viridiplantae</taxon>
        <taxon>Streptophyta</taxon>
        <taxon>Embryophyta</taxon>
        <taxon>Tracheophyta</taxon>
        <taxon>Spermatophyta</taxon>
        <taxon>Magnoliopsida</taxon>
        <taxon>Ranunculales</taxon>
        <taxon>Papaveraceae</taxon>
        <taxon>Papaveroideae</taxon>
        <taxon>Macleaya</taxon>
    </lineage>
</organism>
<dbReference type="AlphaFoldDB" id="A0A200QE79"/>
<keyword evidence="2" id="KW-1185">Reference proteome</keyword>
<dbReference type="EMBL" id="MVGT01002292">
    <property type="protein sequence ID" value="OVA08742.1"/>
    <property type="molecule type" value="Genomic_DNA"/>
</dbReference>
<accession>A0A200QE79</accession>
<comment type="caution">
    <text evidence="1">The sequence shown here is derived from an EMBL/GenBank/DDBJ whole genome shotgun (WGS) entry which is preliminary data.</text>
</comment>
<evidence type="ECO:0000313" key="2">
    <source>
        <dbReference type="Proteomes" id="UP000195402"/>
    </source>
</evidence>
<dbReference type="InParanoid" id="A0A200QE79"/>
<gene>
    <name evidence="1" type="ORF">BVC80_551g48</name>
</gene>
<reference evidence="1 2" key="1">
    <citation type="journal article" date="2017" name="Mol. Plant">
        <title>The Genome of Medicinal Plant Macleaya cordata Provides New Insights into Benzylisoquinoline Alkaloids Metabolism.</title>
        <authorList>
            <person name="Liu X."/>
            <person name="Liu Y."/>
            <person name="Huang P."/>
            <person name="Ma Y."/>
            <person name="Qing Z."/>
            <person name="Tang Q."/>
            <person name="Cao H."/>
            <person name="Cheng P."/>
            <person name="Zheng Y."/>
            <person name="Yuan Z."/>
            <person name="Zhou Y."/>
            <person name="Liu J."/>
            <person name="Tang Z."/>
            <person name="Zhuo Y."/>
            <person name="Zhang Y."/>
            <person name="Yu L."/>
            <person name="Huang J."/>
            <person name="Yang P."/>
            <person name="Peng Q."/>
            <person name="Zhang J."/>
            <person name="Jiang W."/>
            <person name="Zhang Z."/>
            <person name="Lin K."/>
            <person name="Ro D.K."/>
            <person name="Chen X."/>
            <person name="Xiong X."/>
            <person name="Shang Y."/>
            <person name="Huang S."/>
            <person name="Zeng J."/>
        </authorList>
    </citation>
    <scope>NUCLEOTIDE SEQUENCE [LARGE SCALE GENOMIC DNA]</scope>
    <source>
        <strain evidence="2">cv. BLH2017</strain>
        <tissue evidence="1">Root</tissue>
    </source>
</reference>
<proteinExistence type="predicted"/>
<name>A0A200QE79_MACCD</name>
<evidence type="ECO:0000313" key="1">
    <source>
        <dbReference type="EMBL" id="OVA08742.1"/>
    </source>
</evidence>